<proteinExistence type="predicted"/>
<comment type="caution">
    <text evidence="3">The sequence shown here is derived from an EMBL/GenBank/DDBJ whole genome shotgun (WGS) entry which is preliminary data.</text>
</comment>
<evidence type="ECO:0000313" key="3">
    <source>
        <dbReference type="EMBL" id="GLY67656.1"/>
    </source>
</evidence>
<feature type="chain" id="PRO_5040721396" description="Lipoprotein" evidence="2">
    <location>
        <begin position="29"/>
        <end position="159"/>
    </location>
</feature>
<dbReference type="RefSeq" id="WP_285487926.1">
    <property type="nucleotide sequence ID" value="NZ_BSTI01000009.1"/>
</dbReference>
<name>A0A9W6VIN4_9PSEU</name>
<evidence type="ECO:0000256" key="1">
    <source>
        <dbReference type="SAM" id="MobiDB-lite"/>
    </source>
</evidence>
<evidence type="ECO:0000313" key="4">
    <source>
        <dbReference type="Proteomes" id="UP001165136"/>
    </source>
</evidence>
<feature type="signal peptide" evidence="2">
    <location>
        <begin position="1"/>
        <end position="28"/>
    </location>
</feature>
<reference evidence="3" key="1">
    <citation type="submission" date="2023-03" db="EMBL/GenBank/DDBJ databases">
        <title>Amycolatopsis taiwanensis NBRC 103393.</title>
        <authorList>
            <person name="Ichikawa N."/>
            <person name="Sato H."/>
            <person name="Tonouchi N."/>
        </authorList>
    </citation>
    <scope>NUCLEOTIDE SEQUENCE</scope>
    <source>
        <strain evidence="3">NBRC 103393</strain>
    </source>
</reference>
<dbReference type="PROSITE" id="PS51257">
    <property type="entry name" value="PROKAR_LIPOPROTEIN"/>
    <property type="match status" value="1"/>
</dbReference>
<feature type="region of interest" description="Disordered" evidence="1">
    <location>
        <begin position="35"/>
        <end position="79"/>
    </location>
</feature>
<dbReference type="AlphaFoldDB" id="A0A9W6VIN4"/>
<evidence type="ECO:0000256" key="2">
    <source>
        <dbReference type="SAM" id="SignalP"/>
    </source>
</evidence>
<dbReference type="EMBL" id="BSTI01000009">
    <property type="protein sequence ID" value="GLY67656.1"/>
    <property type="molecule type" value="Genomic_DNA"/>
</dbReference>
<dbReference type="Proteomes" id="UP001165136">
    <property type="component" value="Unassembled WGS sequence"/>
</dbReference>
<keyword evidence="4" id="KW-1185">Reference proteome</keyword>
<keyword evidence="2" id="KW-0732">Signal</keyword>
<protein>
    <recommendedName>
        <fullName evidence="5">Lipoprotein</fullName>
    </recommendedName>
</protein>
<evidence type="ECO:0008006" key="5">
    <source>
        <dbReference type="Google" id="ProtNLM"/>
    </source>
</evidence>
<gene>
    <name evidence="3" type="ORF">Atai01_42750</name>
</gene>
<organism evidence="3 4">
    <name type="scientific">Amycolatopsis taiwanensis</name>
    <dbReference type="NCBI Taxonomy" id="342230"/>
    <lineage>
        <taxon>Bacteria</taxon>
        <taxon>Bacillati</taxon>
        <taxon>Actinomycetota</taxon>
        <taxon>Actinomycetes</taxon>
        <taxon>Pseudonocardiales</taxon>
        <taxon>Pseudonocardiaceae</taxon>
        <taxon>Amycolatopsis</taxon>
    </lineage>
</organism>
<accession>A0A9W6VIN4</accession>
<sequence>MGLRKSALPVAAMGAVAVATVVSGCSVAVPGAGTGTGTGPASAPVAAPPPVTHQPEIGGAQSPDPPIQGAPNTPAEGSCGTFHAQNGLNLQVVDLSASGVDCAEAERLIRELPAWVVGRLSGGMVSMSVQSLVCAPDPRGGAHTTCNNQQKTIHARVVP</sequence>